<sequence length="736" mass="82342">MPLQPFLIAPLKSGTQTNPKPWLISDDAYQLLQNVYCWRSRIKKRIGARVMDTSQPNALQQQFTRLRINIDTTDPIGNVNLVVPGAVFKIGQIFSIGADYFTVVALGTPGVMITTSATALLYTFDTTTGEVDITDAAPNTIVYFYPAEPVMHIGLLQQLGIDTELTIAFDTQFSYQYTLGIGWQRSGTAKGLWTGNNHQFHTSANWRGANSNNFLLFVVNNKPADGIQYYDGVNWATLAPPVTDAAGNTITTALIVFVFKGRLLLFNTQEVVAAAPQTFQNRVRFCQLGSPLEVDAWRDDIEGKGDFLDAPTNESITSVEALKDRLIVFFENSTYELVFTDNNVQPFVFQKINTELGVESTHSIIPFDKVVLGMGSTGVHACNGLNVDRIDSLIPQTIFDIANENFGPARVHGIRDYYEEVVYWTYPSDDAQFQQNNVYPNRMLLMDYINQTWAFFDDSITTFGYFYLQQNLLIWANVNLPWNEVNVAWGAGEQYDLFRAVIAGNQEGWTFIMTTDLSRNCMSLQITNITVNALNVILTVIDNNIVPDAPFVYINNIQAGGSTLESLNNTIQQAIYISSTQVQINVAGLAGVYLGGGTLERVSQIMIQTKQYNFFPQQGRNCFLAYADFYVDSTATGQITVDYQINDSDVSMLTDALNSGALIGTGILETSPYALVPFETQQNQFWHRIYFQTDGNIVQIVMYWTTAQTLNLQSIQNNFVLNAVQYWAQPTAPYVW</sequence>
<proteinExistence type="predicted"/>
<accession>A0A6J5L3G3</accession>
<gene>
    <name evidence="1" type="ORF">UFOVP97_39</name>
</gene>
<organism evidence="1">
    <name type="scientific">uncultured Caudovirales phage</name>
    <dbReference type="NCBI Taxonomy" id="2100421"/>
    <lineage>
        <taxon>Viruses</taxon>
        <taxon>Duplodnaviria</taxon>
        <taxon>Heunggongvirae</taxon>
        <taxon>Uroviricota</taxon>
        <taxon>Caudoviricetes</taxon>
        <taxon>Peduoviridae</taxon>
        <taxon>Maltschvirus</taxon>
        <taxon>Maltschvirus maltsch</taxon>
    </lineage>
</organism>
<evidence type="ECO:0008006" key="2">
    <source>
        <dbReference type="Google" id="ProtNLM"/>
    </source>
</evidence>
<reference evidence="1" key="1">
    <citation type="submission" date="2020-04" db="EMBL/GenBank/DDBJ databases">
        <authorList>
            <person name="Chiriac C."/>
            <person name="Salcher M."/>
            <person name="Ghai R."/>
            <person name="Kavagutti S V."/>
        </authorList>
    </citation>
    <scope>NUCLEOTIDE SEQUENCE</scope>
</reference>
<name>A0A6J5L3G3_9CAUD</name>
<evidence type="ECO:0000313" key="1">
    <source>
        <dbReference type="EMBL" id="CAB4127787.1"/>
    </source>
</evidence>
<dbReference type="EMBL" id="LR796216">
    <property type="protein sequence ID" value="CAB4127787.1"/>
    <property type="molecule type" value="Genomic_DNA"/>
</dbReference>
<protein>
    <recommendedName>
        <fullName evidence="2">Ubiquitin-activating enzyme E1, FCCH domain containing protein</fullName>
    </recommendedName>
</protein>